<dbReference type="Gene3D" id="3.10.410.10">
    <property type="entry name" value="Formyltetrahydrofolate synthetase, domain 3"/>
    <property type="match status" value="1"/>
</dbReference>
<evidence type="ECO:0000256" key="9">
    <source>
        <dbReference type="ARBA" id="ARBA00022563"/>
    </source>
</evidence>
<comment type="subunit">
    <text evidence="4">Homodimer.</text>
</comment>
<dbReference type="Gene3D" id="3.30.1510.10">
    <property type="entry name" value="Domain 2, N(10)-formyltetrahydrofolate synthetase"/>
    <property type="match status" value="1"/>
</dbReference>
<comment type="catalytic activity">
    <reaction evidence="18">
        <text>(6S)-5,6,7,8-tetrahydrofolate + formate + ATP = (6R)-10-formyltetrahydrofolate + ADP + phosphate</text>
        <dbReference type="Rhea" id="RHEA:20221"/>
        <dbReference type="ChEBI" id="CHEBI:15740"/>
        <dbReference type="ChEBI" id="CHEBI:30616"/>
        <dbReference type="ChEBI" id="CHEBI:43474"/>
        <dbReference type="ChEBI" id="CHEBI:57453"/>
        <dbReference type="ChEBI" id="CHEBI:195366"/>
        <dbReference type="ChEBI" id="CHEBI:456216"/>
        <dbReference type="EC" id="6.3.4.3"/>
    </reaction>
</comment>
<dbReference type="GO" id="GO:0005829">
    <property type="term" value="C:cytosol"/>
    <property type="evidence" value="ECO:0007669"/>
    <property type="project" value="TreeGrafter"/>
</dbReference>
<reference evidence="21" key="1">
    <citation type="journal article" date="2021" name="Mol. Ecol. Resour.">
        <title>Apolygus lucorum genome provides insights into omnivorousness and mesophyll feeding.</title>
        <authorList>
            <person name="Liu Y."/>
            <person name="Liu H."/>
            <person name="Wang H."/>
            <person name="Huang T."/>
            <person name="Liu B."/>
            <person name="Yang B."/>
            <person name="Yin L."/>
            <person name="Li B."/>
            <person name="Zhang Y."/>
            <person name="Zhang S."/>
            <person name="Jiang F."/>
            <person name="Zhang X."/>
            <person name="Ren Y."/>
            <person name="Wang B."/>
            <person name="Wang S."/>
            <person name="Lu Y."/>
            <person name="Wu K."/>
            <person name="Fan W."/>
            <person name="Wang G."/>
        </authorList>
    </citation>
    <scope>NUCLEOTIDE SEQUENCE</scope>
    <source>
        <strain evidence="21">12Hb</strain>
    </source>
</reference>
<dbReference type="FunFam" id="3.40.50.300:FF:001522">
    <property type="entry name" value="Probable MIS1-C1-tetrahydrofolate synthase, mitochondrial"/>
    <property type="match status" value="1"/>
</dbReference>
<dbReference type="InterPro" id="IPR020867">
    <property type="entry name" value="THF_DH/CycHdrlase_CS"/>
</dbReference>
<dbReference type="GO" id="GO:0005524">
    <property type="term" value="F:ATP binding"/>
    <property type="evidence" value="ECO:0007669"/>
    <property type="project" value="UniProtKB-KW"/>
</dbReference>
<dbReference type="OrthoDB" id="1845775at2759"/>
<dbReference type="InterPro" id="IPR020628">
    <property type="entry name" value="Formate_THF_ligase_CS"/>
</dbReference>
<dbReference type="FunFam" id="3.40.50.10860:FF:000005">
    <property type="entry name" value="C-1-tetrahydrofolate synthase, cytoplasmic, putative"/>
    <property type="match status" value="1"/>
</dbReference>
<evidence type="ECO:0000313" key="21">
    <source>
        <dbReference type="EMBL" id="KAF6216779.1"/>
    </source>
</evidence>
<evidence type="ECO:0000256" key="1">
    <source>
        <dbReference type="ARBA" id="ARBA00004777"/>
    </source>
</evidence>
<dbReference type="CDD" id="cd00477">
    <property type="entry name" value="FTHFS"/>
    <property type="match status" value="1"/>
</dbReference>
<comment type="similarity">
    <text evidence="2">In the N-terminal section; belongs to the tetrahydrofolate dehydrogenase/cyclohydrolase family.</text>
</comment>
<keyword evidence="9" id="KW-0554">One-carbon metabolism</keyword>
<name>A0A6A4K4S6_APOLU</name>
<evidence type="ECO:0000256" key="17">
    <source>
        <dbReference type="ARBA" id="ARBA00036357"/>
    </source>
</evidence>
<evidence type="ECO:0000256" key="2">
    <source>
        <dbReference type="ARBA" id="ARBA00005559"/>
    </source>
</evidence>
<keyword evidence="16" id="KW-0511">Multifunctional enzyme</keyword>
<organism evidence="21 22">
    <name type="scientific">Apolygus lucorum</name>
    <name type="common">Small green plant bug</name>
    <name type="synonym">Lygocoris lucorum</name>
    <dbReference type="NCBI Taxonomy" id="248454"/>
    <lineage>
        <taxon>Eukaryota</taxon>
        <taxon>Metazoa</taxon>
        <taxon>Ecdysozoa</taxon>
        <taxon>Arthropoda</taxon>
        <taxon>Hexapoda</taxon>
        <taxon>Insecta</taxon>
        <taxon>Pterygota</taxon>
        <taxon>Neoptera</taxon>
        <taxon>Paraneoptera</taxon>
        <taxon>Hemiptera</taxon>
        <taxon>Heteroptera</taxon>
        <taxon>Panheteroptera</taxon>
        <taxon>Cimicomorpha</taxon>
        <taxon>Miridae</taxon>
        <taxon>Mirini</taxon>
        <taxon>Apolygus</taxon>
    </lineage>
</organism>
<dbReference type="PRINTS" id="PR00085">
    <property type="entry name" value="THFDHDRGNASE"/>
</dbReference>
<dbReference type="PROSITE" id="PS00722">
    <property type="entry name" value="FTHFS_2"/>
    <property type="match status" value="1"/>
</dbReference>
<comment type="similarity">
    <text evidence="3">In the C-terminal section; belongs to the formate--tetrahydrofolate ligase family.</text>
</comment>
<evidence type="ECO:0000256" key="10">
    <source>
        <dbReference type="ARBA" id="ARBA00022598"/>
    </source>
</evidence>
<dbReference type="InterPro" id="IPR000559">
    <property type="entry name" value="Formate_THF_ligase"/>
</dbReference>
<dbReference type="EC" id="6.3.4.3" evidence="5"/>
<dbReference type="InterPro" id="IPR020630">
    <property type="entry name" value="THF_DH/CycHdrlase_cat_dom"/>
</dbReference>
<evidence type="ECO:0000256" key="5">
    <source>
        <dbReference type="ARBA" id="ARBA00012295"/>
    </source>
</evidence>
<keyword evidence="12" id="KW-0378">Hydrolase</keyword>
<keyword evidence="10" id="KW-0436">Ligase</keyword>
<keyword evidence="14" id="KW-0521">NADP</keyword>
<dbReference type="Pfam" id="PF00763">
    <property type="entry name" value="THF_DHG_CYH"/>
    <property type="match status" value="1"/>
</dbReference>
<dbReference type="GO" id="GO:0004477">
    <property type="term" value="F:methenyltetrahydrofolate cyclohydrolase activity"/>
    <property type="evidence" value="ECO:0007669"/>
    <property type="project" value="UniProtKB-EC"/>
</dbReference>
<dbReference type="FunFam" id="3.40.50.720:FF:000006">
    <property type="entry name" value="Bifunctional protein FolD"/>
    <property type="match status" value="1"/>
</dbReference>
<comment type="caution">
    <text evidence="21">The sequence shown here is derived from an EMBL/GenBank/DDBJ whole genome shotgun (WGS) entry which is preliminary data.</text>
</comment>
<dbReference type="InterPro" id="IPR000672">
    <property type="entry name" value="THF_DH/CycHdrlase"/>
</dbReference>
<evidence type="ECO:0000256" key="13">
    <source>
        <dbReference type="ARBA" id="ARBA00022840"/>
    </source>
</evidence>
<dbReference type="InterPro" id="IPR020631">
    <property type="entry name" value="THF_DH/CycHdrlase_NAD-bd_dom"/>
</dbReference>
<keyword evidence="13" id="KW-0067">ATP-binding</keyword>
<evidence type="ECO:0000256" key="15">
    <source>
        <dbReference type="ARBA" id="ARBA00023002"/>
    </source>
</evidence>
<dbReference type="FunFam" id="3.10.410.10:FF:000001">
    <property type="entry name" value="Putative formate--tetrahydrofolate ligase"/>
    <property type="match status" value="1"/>
</dbReference>
<evidence type="ECO:0000256" key="11">
    <source>
        <dbReference type="ARBA" id="ARBA00022741"/>
    </source>
</evidence>
<dbReference type="PROSITE" id="PS00766">
    <property type="entry name" value="THF_DHG_CYH_1"/>
    <property type="match status" value="1"/>
</dbReference>
<evidence type="ECO:0000256" key="12">
    <source>
        <dbReference type="ARBA" id="ARBA00022801"/>
    </source>
</evidence>
<dbReference type="SUPFAM" id="SSF52540">
    <property type="entry name" value="P-loop containing nucleoside triphosphate hydrolases"/>
    <property type="match status" value="1"/>
</dbReference>
<gene>
    <name evidence="21" type="ORF">GE061_001129</name>
</gene>
<keyword evidence="11" id="KW-0547">Nucleotide-binding</keyword>
<evidence type="ECO:0000259" key="20">
    <source>
        <dbReference type="Pfam" id="PF02882"/>
    </source>
</evidence>
<dbReference type="FunFam" id="3.40.50.300:FF:000245">
    <property type="entry name" value="C-1-tetrahydrofolate synthase, cytoplasmic"/>
    <property type="match status" value="1"/>
</dbReference>
<evidence type="ECO:0000256" key="4">
    <source>
        <dbReference type="ARBA" id="ARBA00011738"/>
    </source>
</evidence>
<dbReference type="SUPFAM" id="SSF53223">
    <property type="entry name" value="Aminoacid dehydrogenase-like, N-terminal domain"/>
    <property type="match status" value="1"/>
</dbReference>
<dbReference type="InterPro" id="IPR027417">
    <property type="entry name" value="P-loop_NTPase"/>
</dbReference>
<dbReference type="GO" id="GO:0004488">
    <property type="term" value="F:methylenetetrahydrofolate dehydrogenase (NADP+) activity"/>
    <property type="evidence" value="ECO:0007669"/>
    <property type="project" value="UniProtKB-EC"/>
</dbReference>
<keyword evidence="15" id="KW-0560">Oxidoreductase</keyword>
<evidence type="ECO:0000256" key="18">
    <source>
        <dbReference type="ARBA" id="ARBA00049033"/>
    </source>
</evidence>
<dbReference type="PROSITE" id="PS00767">
    <property type="entry name" value="THF_DHG_CYH_2"/>
    <property type="match status" value="1"/>
</dbReference>
<dbReference type="EC" id="1.5.1.5" evidence="7"/>
<feature type="domain" description="Tetrahydrofolate dehydrogenase/cyclohydrolase catalytic" evidence="19">
    <location>
        <begin position="417"/>
        <end position="535"/>
    </location>
</feature>
<dbReference type="PANTHER" id="PTHR48099">
    <property type="entry name" value="C-1-TETRAHYDROFOLATE SYNTHASE, CYTOPLASMIC-RELATED"/>
    <property type="match status" value="1"/>
</dbReference>
<dbReference type="Pfam" id="PF01268">
    <property type="entry name" value="FTHFS"/>
    <property type="match status" value="1"/>
</dbReference>
<comment type="pathway">
    <text evidence="1">One-carbon metabolism; tetrahydrofolate interconversion.</text>
</comment>
<sequence>MEGRHQLESSDSACPPPNALQSSARHLITKILPFHSRSGLRSNYASTSQLKLIGVAVVVKWEKKTYDVMTGVRIAVTLGGFFGLMVLLVVYKSKCKSRSLSEENLEATVTAAVEEEAIGFSIRKGYSLYSGAKHYGVGIHRNSAYNPPRFSSVGGGYNIYAPPVRYGFPLHGRVSLPTSSPYIYPSPFSPRNARDSPPPKHFKEDCDDYEEVLKRGPTLLCVPSSRRSSRRLSSITCSSCDTSYLERRGSSMEMGRPIGPPFNGPDRLEEEPWDFYYPIDIQVIQPTPDVSPAVSQLSIFKCQEKREPATLCVPRIAPLASISSCRIPSLEHDSHSIGSDSVFLDEELIDTEDEVEEFSTDSDAENLECNIPSKIPRDNMFLKGSSPFLQRISSCHRSLSHIQLVHGIRHGSSTAVLSGTKVASDKCKELAERVKKMNESVPNFRPGLAIVQVGGREDSNVYIRMKLKTATSIGINAKHLKLPSSTTQSELLNQLKTLNNDPAVHGIIVQMPLDTNNQIDSHLITDSVVPEKDVDGLNTVNEGRIAVGDMTGFIPCTPNGVIELIKKSGIKIAGSKAVVLGRSKIVGTPVAELLKWHNATVTVCHSQTKDLQKHISEADILVVGIGRPEFVKGSWVKKNAVVIDCGINAVEDPSKASGQKLVGDVDYNGAREVASHITPVPGGVGPMTVAMLMNNTVISAERELAKLNSPTWPLLPLTLPLKTPVPSDIDISRSQQPKDIQQLAEEIGVKGHELIPYGSQKAKLSLDILKRLAHKTNGKYVVVAGITPTPLGEGKSTTTLGLVQALCAHRSKNALACIRQPSQGPTFGIKGGAAGGGYSQVIPMEEFNLHLTGDIHAVTAANNLLAAQLEARMFHEATQSDKTLYGRLVPKIKGRRTFSSSQLRRLEKLAIQKTEPDSLTTEEIRRFVRLDIAPETITWSRVLDVNDRFLRKITIGEAPTEKGFKRETSFSISVASEIMAILALASGMKDLKDRFSRIVVAQDKQGNPVTADDLGATGALSVLMKDAIQPTLMQSLEGTPVLVHAGPFANIAHGCSSIIADQIALKLVGKYGFAVTEAGFGSDIGLEKLCSIKCRASGLTPDTVVLVSTIRALKMHGGGPPVVPGSPLAKEYVEENLELLQNGVPNLVKHISNCKKFGVPVVVAVNSFETDSDSECKLVRDAAVEAGASSAVICNNWALGGLGALDLADAVMEATSQPSSFRNIYELETKLREKIEIIAKEMYGASSVNMSEAVLNKLSSLEKQGFGNLPVCMSKTALSLSGDPSLKGVPTNFELKISDAYLSAGAGFVITMVGEISKMPGLPTRPCIYDIDLDTETGLIQGLF</sequence>
<dbReference type="PANTHER" id="PTHR48099:SF5">
    <property type="entry name" value="C-1-TETRAHYDROFOLATE SYNTHASE, CYTOPLASMIC"/>
    <property type="match status" value="1"/>
</dbReference>
<evidence type="ECO:0000256" key="14">
    <source>
        <dbReference type="ARBA" id="ARBA00022857"/>
    </source>
</evidence>
<dbReference type="CDD" id="cd01080">
    <property type="entry name" value="NAD_bind_m-THF_DH_Cyclohyd"/>
    <property type="match status" value="1"/>
</dbReference>
<dbReference type="UniPathway" id="UPA00193"/>
<dbReference type="EMBL" id="WIXP02000001">
    <property type="protein sequence ID" value="KAF6216779.1"/>
    <property type="molecule type" value="Genomic_DNA"/>
</dbReference>
<dbReference type="HAMAP" id="MF_01543">
    <property type="entry name" value="FTHFS"/>
    <property type="match status" value="1"/>
</dbReference>
<evidence type="ECO:0000256" key="16">
    <source>
        <dbReference type="ARBA" id="ARBA00023268"/>
    </source>
</evidence>
<dbReference type="HAMAP" id="MF_01576">
    <property type="entry name" value="THF_DHG_CYH"/>
    <property type="match status" value="1"/>
</dbReference>
<feature type="domain" description="Tetrahydrofolate dehydrogenase/cyclohydrolase NAD(P)-binding" evidence="20">
    <location>
        <begin position="555"/>
        <end position="703"/>
    </location>
</feature>
<comment type="catalytic activity">
    <reaction evidence="17">
        <text>(6R)-5,10-methenyltetrahydrofolate + H2O = (6R)-10-formyltetrahydrofolate + H(+)</text>
        <dbReference type="Rhea" id="RHEA:23700"/>
        <dbReference type="ChEBI" id="CHEBI:15377"/>
        <dbReference type="ChEBI" id="CHEBI:15378"/>
        <dbReference type="ChEBI" id="CHEBI:57455"/>
        <dbReference type="ChEBI" id="CHEBI:195366"/>
        <dbReference type="EC" id="3.5.4.9"/>
    </reaction>
</comment>
<evidence type="ECO:0000256" key="7">
    <source>
        <dbReference type="ARBA" id="ARBA00012859"/>
    </source>
</evidence>
<evidence type="ECO:0000256" key="6">
    <source>
        <dbReference type="ARBA" id="ARBA00012776"/>
    </source>
</evidence>
<dbReference type="Pfam" id="PF02882">
    <property type="entry name" value="THF_DHG_CYH_C"/>
    <property type="match status" value="1"/>
</dbReference>
<dbReference type="Gene3D" id="3.40.50.720">
    <property type="entry name" value="NAD(P)-binding Rossmann-like Domain"/>
    <property type="match status" value="1"/>
</dbReference>
<dbReference type="GO" id="GO:0035999">
    <property type="term" value="P:tetrahydrofolate interconversion"/>
    <property type="evidence" value="ECO:0007669"/>
    <property type="project" value="UniProtKB-UniPathway"/>
</dbReference>
<protein>
    <recommendedName>
        <fullName evidence="8">C-1-tetrahydrofolate synthase, cytoplasmic</fullName>
        <ecNumber evidence="7">1.5.1.5</ecNumber>
        <ecNumber evidence="6">3.5.4.9</ecNumber>
        <ecNumber evidence="5">6.3.4.3</ecNumber>
    </recommendedName>
</protein>
<dbReference type="Proteomes" id="UP000466442">
    <property type="component" value="Linkage Group LG1"/>
</dbReference>
<dbReference type="SUPFAM" id="SSF51735">
    <property type="entry name" value="NAD(P)-binding Rossmann-fold domains"/>
    <property type="match status" value="1"/>
</dbReference>
<evidence type="ECO:0000256" key="8">
    <source>
        <dbReference type="ARBA" id="ARBA00017592"/>
    </source>
</evidence>
<evidence type="ECO:0000259" key="19">
    <source>
        <dbReference type="Pfam" id="PF00763"/>
    </source>
</evidence>
<accession>A0A6A4K4S6</accession>
<dbReference type="EC" id="3.5.4.9" evidence="6"/>
<dbReference type="Gene3D" id="3.40.50.10860">
    <property type="entry name" value="Leucine Dehydrogenase, chain A, domain 1"/>
    <property type="match status" value="1"/>
</dbReference>
<dbReference type="GO" id="GO:0004329">
    <property type="term" value="F:formate-tetrahydrofolate ligase activity"/>
    <property type="evidence" value="ECO:0007669"/>
    <property type="project" value="UniProtKB-EC"/>
</dbReference>
<dbReference type="InterPro" id="IPR046346">
    <property type="entry name" value="Aminoacid_DH-like_N_sf"/>
</dbReference>
<dbReference type="PROSITE" id="PS00721">
    <property type="entry name" value="FTHFS_1"/>
    <property type="match status" value="1"/>
</dbReference>
<dbReference type="Gene3D" id="3.40.50.300">
    <property type="entry name" value="P-loop containing nucleotide triphosphate hydrolases"/>
    <property type="match status" value="2"/>
</dbReference>
<dbReference type="InterPro" id="IPR036291">
    <property type="entry name" value="NAD(P)-bd_dom_sf"/>
</dbReference>
<keyword evidence="22" id="KW-1185">Reference proteome</keyword>
<evidence type="ECO:0000256" key="3">
    <source>
        <dbReference type="ARBA" id="ARBA00006985"/>
    </source>
</evidence>
<proteinExistence type="inferred from homology"/>
<evidence type="ECO:0000313" key="22">
    <source>
        <dbReference type="Proteomes" id="UP000466442"/>
    </source>
</evidence>